<dbReference type="PANTHER" id="PTHR33420">
    <property type="entry name" value="FIMBRIAL SUBUNIT ELFA-RELATED"/>
    <property type="match status" value="1"/>
</dbReference>
<dbReference type="EMBL" id="DAAXGR010000019">
    <property type="protein sequence ID" value="HAG0930510.1"/>
    <property type="molecule type" value="Genomic_DNA"/>
</dbReference>
<dbReference type="GO" id="GO:0043709">
    <property type="term" value="P:cell adhesion involved in single-species biofilm formation"/>
    <property type="evidence" value="ECO:0007669"/>
    <property type="project" value="TreeGrafter"/>
</dbReference>
<comment type="caution">
    <text evidence="3">The sequence shown here is derived from an EMBL/GenBank/DDBJ whole genome shotgun (WGS) entry which is preliminary data.</text>
</comment>
<feature type="signal peptide" evidence="1">
    <location>
        <begin position="1"/>
        <end position="22"/>
    </location>
</feature>
<dbReference type="GO" id="GO:0009289">
    <property type="term" value="C:pilus"/>
    <property type="evidence" value="ECO:0007669"/>
    <property type="project" value="InterPro"/>
</dbReference>
<dbReference type="InterPro" id="IPR050263">
    <property type="entry name" value="Bact_Fimbrial_Adh_Pro"/>
</dbReference>
<evidence type="ECO:0000256" key="1">
    <source>
        <dbReference type="SAM" id="SignalP"/>
    </source>
</evidence>
<dbReference type="PANTHER" id="PTHR33420:SF11">
    <property type="entry name" value="FIMBRIAL-LIKE PROTEIN"/>
    <property type="match status" value="1"/>
</dbReference>
<dbReference type="SUPFAM" id="SSF49401">
    <property type="entry name" value="Bacterial adhesins"/>
    <property type="match status" value="1"/>
</dbReference>
<dbReference type="Gene3D" id="2.60.40.1090">
    <property type="entry name" value="Fimbrial-type adhesion domain"/>
    <property type="match status" value="1"/>
</dbReference>
<evidence type="ECO:0000259" key="2">
    <source>
        <dbReference type="Pfam" id="PF00419"/>
    </source>
</evidence>
<accession>A0A758AP50</accession>
<proteinExistence type="predicted"/>
<organism evidence="3">
    <name type="scientific">Salmonella enterica</name>
    <name type="common">Salmonella choleraesuis</name>
    <dbReference type="NCBI Taxonomy" id="28901"/>
    <lineage>
        <taxon>Bacteria</taxon>
        <taxon>Pseudomonadati</taxon>
        <taxon>Pseudomonadota</taxon>
        <taxon>Gammaproteobacteria</taxon>
        <taxon>Enterobacterales</taxon>
        <taxon>Enterobacteriaceae</taxon>
        <taxon>Salmonella</taxon>
    </lineage>
</organism>
<evidence type="ECO:0000313" key="3">
    <source>
        <dbReference type="EMBL" id="HAG0930510.1"/>
    </source>
</evidence>
<feature type="chain" id="PRO_5028218521" evidence="1">
    <location>
        <begin position="23"/>
        <end position="191"/>
    </location>
</feature>
<name>A0A758AP50_SALER</name>
<protein>
    <submittedName>
        <fullName evidence="3">Fimbrial protein</fullName>
    </submittedName>
</protein>
<feature type="domain" description="Fimbrial-type adhesion" evidence="2">
    <location>
        <begin position="31"/>
        <end position="190"/>
    </location>
</feature>
<reference evidence="3" key="1">
    <citation type="journal article" date="2018" name="Genome Biol.">
        <title>SKESA: strategic k-mer extension for scrupulous assemblies.</title>
        <authorList>
            <person name="Souvorov A."/>
            <person name="Agarwala R."/>
            <person name="Lipman D.J."/>
        </authorList>
    </citation>
    <scope>NUCLEOTIDE SEQUENCE</scope>
    <source>
        <strain evidence="3">MA.CK_94/00004459</strain>
    </source>
</reference>
<dbReference type="InterPro" id="IPR000259">
    <property type="entry name" value="Adhesion_dom_fimbrial"/>
</dbReference>
<keyword evidence="1" id="KW-0732">Signal</keyword>
<dbReference type="InterPro" id="IPR036937">
    <property type="entry name" value="Adhesion_dom_fimbrial_sf"/>
</dbReference>
<sequence>MRNKTLLAIAAVGMMYGTSAFAENQFGSGTIAFRGTILDSPCDVSVTGPDGTRDAVAFGQVSKRALDAAGAVDETHSKVFTVNLKNCSFDVATGGSVPHSKVAVSFSGTQAAGSKKAFIGGVNHTVGVQLSDASGAIIDPADAVKPVTPGIQLHDGDNTLYYTAKLMNVGEKSSVTAGAFDIPVNYTLKYN</sequence>
<dbReference type="InterPro" id="IPR008966">
    <property type="entry name" value="Adhesion_dom_sf"/>
</dbReference>
<dbReference type="Pfam" id="PF00419">
    <property type="entry name" value="Fimbrial"/>
    <property type="match status" value="1"/>
</dbReference>
<dbReference type="AlphaFoldDB" id="A0A758AP50"/>
<gene>
    <name evidence="3" type="ORF">G8S40_004587</name>
</gene>
<reference evidence="3" key="2">
    <citation type="submission" date="2020-02" db="EMBL/GenBank/DDBJ databases">
        <authorList>
            <consortium name="NCBI Pathogen Detection Project"/>
        </authorList>
    </citation>
    <scope>NUCLEOTIDE SEQUENCE</scope>
    <source>
        <strain evidence="3">MA.CK_94/00004459</strain>
    </source>
</reference>